<reference evidence="1" key="1">
    <citation type="journal article" date="2024" name="Environ. Microbiol. Rep.">
        <title>Hiding in plain sight: The discovery of complete genomes of 11 hypothetical spindle-shaped viruses that putatively infect mesophilic ammonia-oxidizing archaea.</title>
        <authorList>
            <person name="Ni Y."/>
            <person name="Xu T."/>
            <person name="Yan S."/>
            <person name="Chen L."/>
            <person name="Wang Y."/>
        </authorList>
    </citation>
    <scope>NUCLEOTIDE SEQUENCE</scope>
    <source>
        <strain evidence="1">NTM1</strain>
    </source>
</reference>
<name>A0AAT9JAQ2_9VIRU</name>
<reference evidence="1" key="2">
    <citation type="submission" date="2024-03" db="EMBL/GenBank/DDBJ databases">
        <authorList>
            <person name="Ni Y."/>
            <person name="Xu T."/>
            <person name="Yan S."/>
            <person name="Chen L."/>
            <person name="Wang Y."/>
        </authorList>
    </citation>
    <scope>NUCLEOTIDE SEQUENCE</scope>
    <source>
        <strain evidence="1">NTM1</strain>
    </source>
</reference>
<proteinExistence type="predicted"/>
<evidence type="ECO:0000313" key="1">
    <source>
        <dbReference type="EMBL" id="DBA52019.1"/>
    </source>
</evidence>
<accession>A0AAT9JAQ2</accession>
<protein>
    <submittedName>
        <fullName evidence="1">ORF61</fullName>
    </submittedName>
</protein>
<dbReference type="EMBL" id="BK067788">
    <property type="protein sequence ID" value="DBA52019.1"/>
    <property type="molecule type" value="Genomic_DNA"/>
</dbReference>
<organism evidence="1">
    <name type="scientific">Nitrosopumilaceae spindle-shaped virus</name>
    <dbReference type="NCBI Taxonomy" id="3065433"/>
    <lineage>
        <taxon>Viruses</taxon>
    </lineage>
</organism>
<sequence length="37" mass="4009">MSGLIGLAIEVGIAGEILKKTKKLHHRSDFEDMGGKK</sequence>